<name>A0AAE0BK21_9CHLO</name>
<dbReference type="AlphaFoldDB" id="A0AAE0BK21"/>
<dbReference type="EMBL" id="LGRX02034364">
    <property type="protein sequence ID" value="KAK3237991.1"/>
    <property type="molecule type" value="Genomic_DNA"/>
</dbReference>
<evidence type="ECO:0000313" key="1">
    <source>
        <dbReference type="EMBL" id="KAK3237991.1"/>
    </source>
</evidence>
<sequence>MRTGKQAWRGPPCGGAAVERPGNEDAVCKFVTGAFTGLRHWAPGLAGGEVLTTGAISCAGERAAVGRSVESSSGRRGVVGQAASDEPAAAMLPHFTSRSPEMVRREGRLWCLRDLHDVELWARCIPSKANVTVGVMARSEGQGRQAAE</sequence>
<reference evidence="1 2" key="1">
    <citation type="journal article" date="2015" name="Genome Biol. Evol.">
        <title>Comparative Genomics of a Bacterivorous Green Alga Reveals Evolutionary Causalities and Consequences of Phago-Mixotrophic Mode of Nutrition.</title>
        <authorList>
            <person name="Burns J.A."/>
            <person name="Paasch A."/>
            <person name="Narechania A."/>
            <person name="Kim E."/>
        </authorList>
    </citation>
    <scope>NUCLEOTIDE SEQUENCE [LARGE SCALE GENOMIC DNA]</scope>
    <source>
        <strain evidence="1 2">PLY_AMNH</strain>
    </source>
</reference>
<accession>A0AAE0BK21</accession>
<comment type="caution">
    <text evidence="1">The sequence shown here is derived from an EMBL/GenBank/DDBJ whole genome shotgun (WGS) entry which is preliminary data.</text>
</comment>
<proteinExistence type="predicted"/>
<gene>
    <name evidence="1" type="ORF">CYMTET_51961</name>
</gene>
<protein>
    <submittedName>
        <fullName evidence="1">Uncharacterized protein</fullName>
    </submittedName>
</protein>
<dbReference type="Proteomes" id="UP001190700">
    <property type="component" value="Unassembled WGS sequence"/>
</dbReference>
<organism evidence="1 2">
    <name type="scientific">Cymbomonas tetramitiformis</name>
    <dbReference type="NCBI Taxonomy" id="36881"/>
    <lineage>
        <taxon>Eukaryota</taxon>
        <taxon>Viridiplantae</taxon>
        <taxon>Chlorophyta</taxon>
        <taxon>Pyramimonadophyceae</taxon>
        <taxon>Pyramimonadales</taxon>
        <taxon>Pyramimonadaceae</taxon>
        <taxon>Cymbomonas</taxon>
    </lineage>
</organism>
<evidence type="ECO:0000313" key="2">
    <source>
        <dbReference type="Proteomes" id="UP001190700"/>
    </source>
</evidence>
<keyword evidence="2" id="KW-1185">Reference proteome</keyword>